<reference evidence="2 3" key="1">
    <citation type="submission" date="2023-01" db="EMBL/GenBank/DDBJ databases">
        <title>Novel species of the genus Asticcacaulis isolated from rivers.</title>
        <authorList>
            <person name="Lu H."/>
        </authorList>
    </citation>
    <scope>NUCLEOTIDE SEQUENCE [LARGE SCALE GENOMIC DNA]</scope>
    <source>
        <strain evidence="2 3">DXS10W</strain>
    </source>
</reference>
<name>A0ABT5IG72_9CAUL</name>
<organism evidence="2 3">
    <name type="scientific">Asticcacaulis currens</name>
    <dbReference type="NCBI Taxonomy" id="2984210"/>
    <lineage>
        <taxon>Bacteria</taxon>
        <taxon>Pseudomonadati</taxon>
        <taxon>Pseudomonadota</taxon>
        <taxon>Alphaproteobacteria</taxon>
        <taxon>Caulobacterales</taxon>
        <taxon>Caulobacteraceae</taxon>
        <taxon>Asticcacaulis</taxon>
    </lineage>
</organism>
<protein>
    <recommendedName>
        <fullName evidence="4">DUF805 domain-containing protein</fullName>
    </recommendedName>
</protein>
<accession>A0ABT5IG72</accession>
<keyword evidence="1" id="KW-0472">Membrane</keyword>
<dbReference type="RefSeq" id="WP_272741622.1">
    <property type="nucleotide sequence ID" value="NZ_JAQQKW010000006.1"/>
</dbReference>
<keyword evidence="3" id="KW-1185">Reference proteome</keyword>
<dbReference type="EMBL" id="JAQQKW010000006">
    <property type="protein sequence ID" value="MDC7694918.1"/>
    <property type="molecule type" value="Genomic_DNA"/>
</dbReference>
<keyword evidence="1" id="KW-0812">Transmembrane</keyword>
<evidence type="ECO:0008006" key="4">
    <source>
        <dbReference type="Google" id="ProtNLM"/>
    </source>
</evidence>
<evidence type="ECO:0000313" key="3">
    <source>
        <dbReference type="Proteomes" id="UP001216595"/>
    </source>
</evidence>
<proteinExistence type="predicted"/>
<evidence type="ECO:0000256" key="1">
    <source>
        <dbReference type="SAM" id="Phobius"/>
    </source>
</evidence>
<comment type="caution">
    <text evidence="2">The sequence shown here is derived from an EMBL/GenBank/DDBJ whole genome shotgun (WGS) entry which is preliminary data.</text>
</comment>
<sequence>MPGEVSGLQGLKRLIYQRIDGVFRDDGRQRLWMAGLLSGLPLLALWGSFSGNAIIALVLNALFLSLLTALRWKSPHPWPVVAAGCQWVSVMLPVLALSDGRIRPITLAMALTLSTACVLGAMAWGALARLHKK</sequence>
<dbReference type="Proteomes" id="UP001216595">
    <property type="component" value="Unassembled WGS sequence"/>
</dbReference>
<feature type="transmembrane region" description="Helical" evidence="1">
    <location>
        <begin position="104"/>
        <end position="127"/>
    </location>
</feature>
<feature type="transmembrane region" description="Helical" evidence="1">
    <location>
        <begin position="53"/>
        <end position="70"/>
    </location>
</feature>
<evidence type="ECO:0000313" key="2">
    <source>
        <dbReference type="EMBL" id="MDC7694918.1"/>
    </source>
</evidence>
<keyword evidence="1" id="KW-1133">Transmembrane helix</keyword>
<gene>
    <name evidence="2" type="ORF">PQU94_11560</name>
</gene>
<feature type="transmembrane region" description="Helical" evidence="1">
    <location>
        <begin position="77"/>
        <end position="98"/>
    </location>
</feature>